<dbReference type="KEGG" id="crw:CROST_021940"/>
<dbReference type="STRING" id="84029.CROST_36000"/>
<proteinExistence type="predicted"/>
<accession>A0A1S8KZU8</accession>
<keyword evidence="2" id="KW-1185">Reference proteome</keyword>
<name>A0A1S8KZU8_9CLOT</name>
<protein>
    <submittedName>
        <fullName evidence="1">Uncharacterized protein</fullName>
    </submittedName>
</protein>
<dbReference type="Proteomes" id="UP000190951">
    <property type="component" value="Chromosome"/>
</dbReference>
<reference evidence="1 2" key="1">
    <citation type="submission" date="2022-04" db="EMBL/GenBank/DDBJ databases">
        <title>Genome sequence of C. roseum typestrain.</title>
        <authorList>
            <person name="Poehlein A."/>
            <person name="Schoch T."/>
            <person name="Duerre P."/>
            <person name="Daniel R."/>
        </authorList>
    </citation>
    <scope>NUCLEOTIDE SEQUENCE [LARGE SCALE GENOMIC DNA]</scope>
    <source>
        <strain evidence="1 2">DSM 7320</strain>
    </source>
</reference>
<evidence type="ECO:0000313" key="2">
    <source>
        <dbReference type="Proteomes" id="UP000190951"/>
    </source>
</evidence>
<evidence type="ECO:0000313" key="1">
    <source>
        <dbReference type="EMBL" id="URZ11477.1"/>
    </source>
</evidence>
<dbReference type="EMBL" id="CP096983">
    <property type="protein sequence ID" value="URZ11477.1"/>
    <property type="molecule type" value="Genomic_DNA"/>
</dbReference>
<organism evidence="1 2">
    <name type="scientific">Clostridium felsineum</name>
    <dbReference type="NCBI Taxonomy" id="36839"/>
    <lineage>
        <taxon>Bacteria</taxon>
        <taxon>Bacillati</taxon>
        <taxon>Bacillota</taxon>
        <taxon>Clostridia</taxon>
        <taxon>Eubacteriales</taxon>
        <taxon>Clostridiaceae</taxon>
        <taxon>Clostridium</taxon>
    </lineage>
</organism>
<gene>
    <name evidence="1" type="ORF">CROST_021940</name>
</gene>
<sequence length="95" mass="10946">MDKKGEYNISKAIQVQQKLCRERNFPHFAPEDGRCWCCNKNIYEEIGWKYDSASHRHVQVPLDSDQVGFTTGITVEKAGEEFITGCPHCSRTYCD</sequence>
<dbReference type="AlphaFoldDB" id="A0A1S8KZU8"/>